<dbReference type="Proteomes" id="UP000593564">
    <property type="component" value="Unassembled WGS sequence"/>
</dbReference>
<dbReference type="AlphaFoldDB" id="A0A7J7GE87"/>
<accession>A0A7J7GE87</accession>
<sequence length="118" mass="13529">MELSCRSKNYHENQSKPKADLRALAIDRNEPTSQDQTILDFVSEICYDCIHPRTQICDQPLSKFSVTARLITKHVVGLGLGEGVMKIVSTNYFCWLQSKDLHCRLVCTVEQQNRRAFP</sequence>
<evidence type="ECO:0000313" key="2">
    <source>
        <dbReference type="Proteomes" id="UP000593564"/>
    </source>
</evidence>
<proteinExistence type="predicted"/>
<reference evidence="2" key="1">
    <citation type="journal article" date="2020" name="Nat. Commun.">
        <title>Genome assembly of wild tea tree DASZ reveals pedigree and selection history of tea varieties.</title>
        <authorList>
            <person name="Zhang W."/>
            <person name="Zhang Y."/>
            <person name="Qiu H."/>
            <person name="Guo Y."/>
            <person name="Wan H."/>
            <person name="Zhang X."/>
            <person name="Scossa F."/>
            <person name="Alseekh S."/>
            <person name="Zhang Q."/>
            <person name="Wang P."/>
            <person name="Xu L."/>
            <person name="Schmidt M.H."/>
            <person name="Jia X."/>
            <person name="Li D."/>
            <person name="Zhu A."/>
            <person name="Guo F."/>
            <person name="Chen W."/>
            <person name="Ni D."/>
            <person name="Usadel B."/>
            <person name="Fernie A.R."/>
            <person name="Wen W."/>
        </authorList>
    </citation>
    <scope>NUCLEOTIDE SEQUENCE [LARGE SCALE GENOMIC DNA]</scope>
    <source>
        <strain evidence="2">cv. G240</strain>
    </source>
</reference>
<keyword evidence="2" id="KW-1185">Reference proteome</keyword>
<gene>
    <name evidence="1" type="ORF">HYC85_025254</name>
</gene>
<evidence type="ECO:0000313" key="1">
    <source>
        <dbReference type="EMBL" id="KAF5937748.1"/>
    </source>
</evidence>
<comment type="caution">
    <text evidence="1">The sequence shown here is derived from an EMBL/GenBank/DDBJ whole genome shotgun (WGS) entry which is preliminary data.</text>
</comment>
<protein>
    <submittedName>
        <fullName evidence="1">Uncharacterized protein</fullName>
    </submittedName>
</protein>
<name>A0A7J7GE87_CAMSI</name>
<dbReference type="EMBL" id="JACBKZ010000012">
    <property type="protein sequence ID" value="KAF5937748.1"/>
    <property type="molecule type" value="Genomic_DNA"/>
</dbReference>
<organism evidence="1 2">
    <name type="scientific">Camellia sinensis</name>
    <name type="common">Tea plant</name>
    <name type="synonym">Thea sinensis</name>
    <dbReference type="NCBI Taxonomy" id="4442"/>
    <lineage>
        <taxon>Eukaryota</taxon>
        <taxon>Viridiplantae</taxon>
        <taxon>Streptophyta</taxon>
        <taxon>Embryophyta</taxon>
        <taxon>Tracheophyta</taxon>
        <taxon>Spermatophyta</taxon>
        <taxon>Magnoliopsida</taxon>
        <taxon>eudicotyledons</taxon>
        <taxon>Gunneridae</taxon>
        <taxon>Pentapetalae</taxon>
        <taxon>asterids</taxon>
        <taxon>Ericales</taxon>
        <taxon>Theaceae</taxon>
        <taxon>Camellia</taxon>
    </lineage>
</organism>
<reference evidence="1 2" key="2">
    <citation type="submission" date="2020-07" db="EMBL/GenBank/DDBJ databases">
        <title>Genome assembly of wild tea tree DASZ reveals pedigree and selection history of tea varieties.</title>
        <authorList>
            <person name="Zhang W."/>
        </authorList>
    </citation>
    <scope>NUCLEOTIDE SEQUENCE [LARGE SCALE GENOMIC DNA]</scope>
    <source>
        <strain evidence="2">cv. G240</strain>
        <tissue evidence="1">Leaf</tissue>
    </source>
</reference>